<organism evidence="1 2">
    <name type="scientific">Halovivax ruber (strain DSM 18193 / JCM 13892 / XH-70)</name>
    <dbReference type="NCBI Taxonomy" id="797302"/>
    <lineage>
        <taxon>Archaea</taxon>
        <taxon>Methanobacteriati</taxon>
        <taxon>Methanobacteriota</taxon>
        <taxon>Stenosarchaea group</taxon>
        <taxon>Halobacteria</taxon>
        <taxon>Halobacteriales</taxon>
        <taxon>Natrialbaceae</taxon>
        <taxon>Halovivax</taxon>
    </lineage>
</organism>
<gene>
    <name evidence="1" type="ordered locus">Halru_2815</name>
</gene>
<proteinExistence type="predicted"/>
<reference evidence="1" key="1">
    <citation type="submission" date="2011-09" db="EMBL/GenBank/DDBJ databases">
        <title>Complete sequence of Halovivax ruber XH-70.</title>
        <authorList>
            <consortium name="US DOE Joint Genome Institute"/>
            <person name="Lucas S."/>
            <person name="Han J."/>
            <person name="Lapidus A."/>
            <person name="Cheng J.-F."/>
            <person name="Goodwin L."/>
            <person name="Pitluck S."/>
            <person name="Peters L."/>
            <person name="Mikhailova N."/>
            <person name="Davenport K."/>
            <person name="Detter J.C."/>
            <person name="Han C."/>
            <person name="Tapia R."/>
            <person name="Land M."/>
            <person name="Hauser L."/>
            <person name="Kyrpides N."/>
            <person name="Ivanova N."/>
            <person name="Pagani I."/>
            <person name="Sproer C."/>
            <person name="Anderson I."/>
            <person name="Woyke T."/>
        </authorList>
    </citation>
    <scope>NUCLEOTIDE SEQUENCE</scope>
    <source>
        <strain evidence="1">XH-70</strain>
    </source>
</reference>
<sequence length="94" mass="10501">MESTKVTTSISIQPADAVFLSWAAGINASGLFREALSEQMAYRDIDRNRLIELVERTVQDGDRDLDDLCKHTSSLDDLEAILEETDHPQPASHE</sequence>
<protein>
    <submittedName>
        <fullName evidence="1">Uncharacterized protein</fullName>
    </submittedName>
</protein>
<dbReference type="STRING" id="797302.Halru_2815"/>
<name>L0IGP8_HALRX</name>
<dbReference type="AlphaFoldDB" id="L0IGP8"/>
<evidence type="ECO:0000313" key="2">
    <source>
        <dbReference type="Proteomes" id="UP000010846"/>
    </source>
</evidence>
<dbReference type="Proteomes" id="UP000010846">
    <property type="component" value="Chromosome"/>
</dbReference>
<accession>L0IGP8</accession>
<dbReference type="HOGENOM" id="CLU_2447594_0_0_2"/>
<dbReference type="KEGG" id="hru:Halru_2815"/>
<evidence type="ECO:0000313" key="1">
    <source>
        <dbReference type="EMBL" id="AGB17386.1"/>
    </source>
</evidence>
<dbReference type="EMBL" id="CP003050">
    <property type="protein sequence ID" value="AGB17386.1"/>
    <property type="molecule type" value="Genomic_DNA"/>
</dbReference>
<dbReference type="eggNOG" id="arCOG08908">
    <property type="taxonomic scope" value="Archaea"/>
</dbReference>
<keyword evidence="2" id="KW-1185">Reference proteome</keyword>